<organism evidence="1 2">
    <name type="scientific">Ligilactobacillus animalis</name>
    <dbReference type="NCBI Taxonomy" id="1605"/>
    <lineage>
        <taxon>Bacteria</taxon>
        <taxon>Bacillati</taxon>
        <taxon>Bacillota</taxon>
        <taxon>Bacilli</taxon>
        <taxon>Lactobacillales</taxon>
        <taxon>Lactobacillaceae</taxon>
        <taxon>Ligilactobacillus</taxon>
    </lineage>
</organism>
<evidence type="ECO:0008006" key="3">
    <source>
        <dbReference type="Google" id="ProtNLM"/>
    </source>
</evidence>
<dbReference type="RefSeq" id="WP_283534769.1">
    <property type="nucleotide sequence ID" value="NZ_CP123751.1"/>
</dbReference>
<dbReference type="EMBL" id="CP123751">
    <property type="protein sequence ID" value="WHQ80313.1"/>
    <property type="molecule type" value="Genomic_DNA"/>
</dbReference>
<dbReference type="Gene3D" id="3.40.50.300">
    <property type="entry name" value="P-loop containing nucleotide triphosphate hydrolases"/>
    <property type="match status" value="1"/>
</dbReference>
<accession>A0AAJ6K0X3</accession>
<gene>
    <name evidence="1" type="ORF">QFF56_00815</name>
</gene>
<dbReference type="Proteomes" id="UP001238155">
    <property type="component" value="Chromosome"/>
</dbReference>
<evidence type="ECO:0000313" key="1">
    <source>
        <dbReference type="EMBL" id="WHQ80313.1"/>
    </source>
</evidence>
<proteinExistence type="predicted"/>
<reference evidence="1" key="1">
    <citation type="submission" date="2023-04" db="EMBL/GenBank/DDBJ databases">
        <title>Four porcine-derived lactic acid bacteria strains analyses and their evaluation as potential probiotics based on genomics.</title>
        <authorList>
            <person name="Niu D."/>
        </authorList>
    </citation>
    <scope>NUCLEOTIDE SEQUENCE</scope>
    <source>
        <strain evidence="1">ZSB1</strain>
    </source>
</reference>
<name>A0AAJ6K0X3_9LACO</name>
<dbReference type="AlphaFoldDB" id="A0AAJ6K0X3"/>
<evidence type="ECO:0000313" key="2">
    <source>
        <dbReference type="Proteomes" id="UP001238155"/>
    </source>
</evidence>
<protein>
    <recommendedName>
        <fullName evidence="3">Urease accessory protein UreG</fullName>
    </recommendedName>
</protein>
<dbReference type="InterPro" id="IPR027417">
    <property type="entry name" value="P-loop_NTPase"/>
</dbReference>
<sequence>MTKTKTLTLGICGPKDVGKTLLIKRVTEILAHRYTIATLTNGVFTVEKINYVPPTTLEDMDLVDELNLLHLSGKIDLILVERPELQPAKIKTDAVIYLLDASTKSPRLPNLRGLILLNKIDLATYHRIDLATLQAQVAADQDQAEVLLTDLKDNQGLQNIVCWIEKNLENL</sequence>
<dbReference type="SUPFAM" id="SSF52540">
    <property type="entry name" value="P-loop containing nucleoside triphosphate hydrolases"/>
    <property type="match status" value="1"/>
</dbReference>